<reference evidence="2 3" key="1">
    <citation type="journal article" date="2019" name="Sci. Rep.">
        <title>Comparative genomics of chytrid fungi reveal insights into the obligate biotrophic and pathogenic lifestyle of Synchytrium endobioticum.</title>
        <authorList>
            <person name="van de Vossenberg B.T.L.H."/>
            <person name="Warris S."/>
            <person name="Nguyen H.D.T."/>
            <person name="van Gent-Pelzer M.P.E."/>
            <person name="Joly D.L."/>
            <person name="van de Geest H.C."/>
            <person name="Bonants P.J.M."/>
            <person name="Smith D.S."/>
            <person name="Levesque C.A."/>
            <person name="van der Lee T.A.J."/>
        </authorList>
    </citation>
    <scope>NUCLEOTIDE SEQUENCE [LARGE SCALE GENOMIC DNA]</scope>
    <source>
        <strain evidence="2 3">LEV6574</strain>
    </source>
</reference>
<accession>A0A507CW68</accession>
<dbReference type="VEuPathDB" id="FungiDB:SeMB42_g06053"/>
<dbReference type="OrthoDB" id="538223at2759"/>
<dbReference type="Pfam" id="PF23138">
    <property type="entry name" value="CTLH_Armc9"/>
    <property type="match status" value="1"/>
</dbReference>
<dbReference type="Proteomes" id="UP000320475">
    <property type="component" value="Unassembled WGS sequence"/>
</dbReference>
<sequence>MEAASSLDSLEINEEKMQAIRTMIREVLTNLEKELDNGNITLPPLKRVNEAGLSKAQASFEKGHRAAFFDLWDELLCVEYKDSFEYLVARFWLEVYFAIYPALPSASTDKETVGTNRMDDFCRFLHGRGADVAEKSAYFSSLYFLPYARNPSQHALYERFFQTSWVDQLKETITNIVLEHGKPPVPSIVGLIELFRKFASPPPSLPNTAIPISSNACSACSSTPSSTSTTSEVVRAPSLLPAAVDNISSTNHSQDESVSESASAASQSYKALTSSNTLPFNTLRRYCQPGNYARRDMWTVQVLTDDDIKNHAGLIFGHYNFNDWAEFLSRFLISKTMTFCDFKKLVCQKLGLEQRKVSLFLMWKRANSGMRPVMVTRSYDDEVMHQYKPVYRHKLRFRLYLEQSDDNDVRENAVISNPSLVYYIMNRLRKEC</sequence>
<proteinExistence type="predicted"/>
<dbReference type="AlphaFoldDB" id="A0A507CW68"/>
<name>A0A507CW68_9FUNG</name>
<dbReference type="GO" id="GO:0060271">
    <property type="term" value="P:cilium assembly"/>
    <property type="evidence" value="ECO:0007669"/>
    <property type="project" value="InterPro"/>
</dbReference>
<dbReference type="InterPro" id="IPR056327">
    <property type="entry name" value="ARMC9_CTLH-like_dom"/>
</dbReference>
<dbReference type="EMBL" id="QEAM01000230">
    <property type="protein sequence ID" value="TPX43291.1"/>
    <property type="molecule type" value="Genomic_DNA"/>
</dbReference>
<comment type="caution">
    <text evidence="2">The sequence shown here is derived from an EMBL/GenBank/DDBJ whole genome shotgun (WGS) entry which is preliminary data.</text>
</comment>
<dbReference type="GO" id="GO:0036064">
    <property type="term" value="C:ciliary basal body"/>
    <property type="evidence" value="ECO:0007669"/>
    <property type="project" value="InterPro"/>
</dbReference>
<dbReference type="GO" id="GO:0097542">
    <property type="term" value="C:ciliary tip"/>
    <property type="evidence" value="ECO:0007669"/>
    <property type="project" value="TreeGrafter"/>
</dbReference>
<gene>
    <name evidence="2" type="ORF">SeLEV6574_g05145</name>
</gene>
<dbReference type="PANTHER" id="PTHR14881">
    <property type="entry name" value="LISH DOMAIN-CONTAINING PROTEIN ARMC9"/>
    <property type="match status" value="1"/>
</dbReference>
<feature type="domain" description="ARMC9 CTLH-like" evidence="1">
    <location>
        <begin position="57"/>
        <end position="177"/>
    </location>
</feature>
<organism evidence="2 3">
    <name type="scientific">Synchytrium endobioticum</name>
    <dbReference type="NCBI Taxonomy" id="286115"/>
    <lineage>
        <taxon>Eukaryota</taxon>
        <taxon>Fungi</taxon>
        <taxon>Fungi incertae sedis</taxon>
        <taxon>Chytridiomycota</taxon>
        <taxon>Chytridiomycota incertae sedis</taxon>
        <taxon>Chytridiomycetes</taxon>
        <taxon>Synchytriales</taxon>
        <taxon>Synchytriaceae</taxon>
        <taxon>Synchytrium</taxon>
    </lineage>
</organism>
<dbReference type="GO" id="GO:0005814">
    <property type="term" value="C:centriole"/>
    <property type="evidence" value="ECO:0007669"/>
    <property type="project" value="TreeGrafter"/>
</dbReference>
<dbReference type="PANTHER" id="PTHR14881:SF4">
    <property type="entry name" value="LISH DOMAIN-CONTAINING PROTEIN ARMC9"/>
    <property type="match status" value="1"/>
</dbReference>
<dbReference type="InterPro" id="IPR040369">
    <property type="entry name" value="ARMC9"/>
</dbReference>
<protein>
    <recommendedName>
        <fullName evidence="1">ARMC9 CTLH-like domain-containing protein</fullName>
    </recommendedName>
</protein>
<evidence type="ECO:0000259" key="1">
    <source>
        <dbReference type="Pfam" id="PF23138"/>
    </source>
</evidence>
<evidence type="ECO:0000313" key="3">
    <source>
        <dbReference type="Proteomes" id="UP000320475"/>
    </source>
</evidence>
<evidence type="ECO:0000313" key="2">
    <source>
        <dbReference type="EMBL" id="TPX43291.1"/>
    </source>
</evidence>